<feature type="region of interest" description="Disordered" evidence="5">
    <location>
        <begin position="196"/>
        <end position="226"/>
    </location>
</feature>
<keyword evidence="3" id="KW-0677">Repeat</keyword>
<comment type="subcellular location">
    <subcellularLocation>
        <location evidence="1">Nucleus</location>
    </subcellularLocation>
</comment>
<organism evidence="8 9">
    <name type="scientific">Helicoverpa armigera</name>
    <name type="common">Cotton bollworm</name>
    <name type="synonym">Heliothis armigera</name>
    <dbReference type="NCBI Taxonomy" id="29058"/>
    <lineage>
        <taxon>Eukaryota</taxon>
        <taxon>Metazoa</taxon>
        <taxon>Ecdysozoa</taxon>
        <taxon>Arthropoda</taxon>
        <taxon>Hexapoda</taxon>
        <taxon>Insecta</taxon>
        <taxon>Pterygota</taxon>
        <taxon>Neoptera</taxon>
        <taxon>Endopterygota</taxon>
        <taxon>Lepidoptera</taxon>
        <taxon>Glossata</taxon>
        <taxon>Ditrysia</taxon>
        <taxon>Noctuoidea</taxon>
        <taxon>Noctuidae</taxon>
        <taxon>Heliothinae</taxon>
        <taxon>Helicoverpa</taxon>
    </lineage>
</organism>
<dbReference type="Proteomes" id="UP000249218">
    <property type="component" value="Unassembled WGS sequence"/>
</dbReference>
<dbReference type="GO" id="GO:0003682">
    <property type="term" value="F:chromatin binding"/>
    <property type="evidence" value="ECO:0007669"/>
    <property type="project" value="TreeGrafter"/>
</dbReference>
<feature type="compositionally biased region" description="Polar residues" evidence="5">
    <location>
        <begin position="206"/>
        <end position="226"/>
    </location>
</feature>
<evidence type="ECO:0000313" key="8">
    <source>
        <dbReference type="EMBL" id="PZC76381.1"/>
    </source>
</evidence>
<feature type="region of interest" description="Disordered" evidence="5">
    <location>
        <begin position="78"/>
        <end position="109"/>
    </location>
</feature>
<dbReference type="Pfam" id="PF20946">
    <property type="entry name" value="Ctf4_C"/>
    <property type="match status" value="1"/>
</dbReference>
<keyword evidence="2" id="KW-0853">WD repeat</keyword>
<accession>A0A2W1BQ28</accession>
<feature type="domain" description="WDHD1/CFT4 second beta-propeller" evidence="6">
    <location>
        <begin position="220"/>
        <end position="496"/>
    </location>
</feature>
<evidence type="ECO:0000259" key="6">
    <source>
        <dbReference type="Pfam" id="PF12341"/>
    </source>
</evidence>
<evidence type="ECO:0000256" key="4">
    <source>
        <dbReference type="ARBA" id="ARBA00023242"/>
    </source>
</evidence>
<dbReference type="Pfam" id="PF12341">
    <property type="entry name" value="Mcl1_mid"/>
    <property type="match status" value="2"/>
</dbReference>
<evidence type="ECO:0000313" key="9">
    <source>
        <dbReference type="Proteomes" id="UP000249218"/>
    </source>
</evidence>
<evidence type="ECO:0000256" key="3">
    <source>
        <dbReference type="ARBA" id="ARBA00022737"/>
    </source>
</evidence>
<reference evidence="8 9" key="1">
    <citation type="journal article" date="2017" name="BMC Biol.">
        <title>Genomic innovations, transcriptional plasticity and gene loss underlying the evolution and divergence of two highly polyphagous and invasive Helicoverpa pest species.</title>
        <authorList>
            <person name="Pearce S.L."/>
            <person name="Clarke D.F."/>
            <person name="East P.D."/>
            <person name="Elfekih S."/>
            <person name="Gordon K.H."/>
            <person name="Jermiin L.S."/>
            <person name="McGaughran A."/>
            <person name="Oakeshott J.G."/>
            <person name="Papanikolaou A."/>
            <person name="Perera O.P."/>
            <person name="Rane R.V."/>
            <person name="Richards S."/>
            <person name="Tay W.T."/>
            <person name="Walsh T.K."/>
            <person name="Anderson A."/>
            <person name="Anderson C.J."/>
            <person name="Asgari S."/>
            <person name="Board P.G."/>
            <person name="Bretschneider A."/>
            <person name="Campbell P.M."/>
            <person name="Chertemps T."/>
            <person name="Christeller J.T."/>
            <person name="Coppin C.W."/>
            <person name="Downes S.J."/>
            <person name="Duan G."/>
            <person name="Farnsworth C.A."/>
            <person name="Good R.T."/>
            <person name="Han L.B."/>
            <person name="Han Y.C."/>
            <person name="Hatje K."/>
            <person name="Horne I."/>
            <person name="Huang Y.P."/>
            <person name="Hughes D.S."/>
            <person name="Jacquin-Joly E."/>
            <person name="James W."/>
            <person name="Jhangiani S."/>
            <person name="Kollmar M."/>
            <person name="Kuwar S.S."/>
            <person name="Li S."/>
            <person name="Liu N.Y."/>
            <person name="Maibeche M.T."/>
            <person name="Miller J.R."/>
            <person name="Montagne N."/>
            <person name="Perry T."/>
            <person name="Qu J."/>
            <person name="Song S.V."/>
            <person name="Sutton G.G."/>
            <person name="Vogel H."/>
            <person name="Walenz B.P."/>
            <person name="Xu W."/>
            <person name="Zhang H.J."/>
            <person name="Zou Z."/>
            <person name="Batterham P."/>
            <person name="Edwards O.R."/>
            <person name="Feyereisen R."/>
            <person name="Gibbs R.A."/>
            <person name="Heckel D.G."/>
            <person name="McGrath A."/>
            <person name="Robin C."/>
            <person name="Scherer S.E."/>
            <person name="Worley K.C."/>
            <person name="Wu Y.D."/>
        </authorList>
    </citation>
    <scope>NUCLEOTIDE SEQUENCE [LARGE SCALE GENOMIC DNA]</scope>
    <source>
        <strain evidence="8">Harm_GR_Male_#8</strain>
        <tissue evidence="8">Whole organism</tissue>
    </source>
</reference>
<dbReference type="GO" id="GO:0006281">
    <property type="term" value="P:DNA repair"/>
    <property type="evidence" value="ECO:0007669"/>
    <property type="project" value="TreeGrafter"/>
</dbReference>
<feature type="compositionally biased region" description="Polar residues" evidence="5">
    <location>
        <begin position="706"/>
        <end position="715"/>
    </location>
</feature>
<feature type="compositionally biased region" description="Polar residues" evidence="5">
    <location>
        <begin position="88"/>
        <end position="109"/>
    </location>
</feature>
<feature type="region of interest" description="Disordered" evidence="5">
    <location>
        <begin position="685"/>
        <end position="715"/>
    </location>
</feature>
<keyword evidence="4" id="KW-0539">Nucleus</keyword>
<dbReference type="OrthoDB" id="427368at2759"/>
<sequence length="729" mass="79780">MGNGVLAYCDVAGQLGMLVNCYGKDSTAADNNADDVEMVERADDNDDIVDDLIENYESDDDNAISLQKIKNETLGVVEDHGDSRPASRHQTPAPSTVPAQAPFQPSSTPTHLEHRYMCWNDIGIVRCHTAENGESTIDVEFHDTNLHHGIHLNNYLNHTMASLSSTVVALACETPSDDDNAISLQKIKNETLGVVEDHGDSRPASRHQTPAPSTVPAQAPFQPSSTPTHLEHRYMCWNDIGIVRCHTAENGESTIDVEFHDTNLHHGIHLNNYLNHTMASLSSTVVALACETPSKLVCISLVGSSKEWTSSMPDTEEILCVSAGAGVVAVATNARLLRMFTPMGTQRQVISLAGPVVSLGAFNTAVLAVYHSTDPGFTDQHLSMDIIAMNGRQVRSKTVPLPLTPSSKLAWLGSTDVGSPCAYDNSGMLRLYDVASGVWMPVCDTTSHSKGASDSWFIVSVSEATQKVRAILCRGASFPATAPKPIVAELGVQIPLCDMDTEKSQYEEQLVRWAHTTADVDVKTARETALKLFALACRSEIEQRALELMELLKDDRLLPLAAKYASRLGRVHLADKLTNLAETWDKEADKLNVAQNSHFQELDTQETYDVTNTEQDLNASLIIPQKVKEKKVESETALRPVPLTPLEGETFVDWFTRKKSVLEKQNPELGPSELTRHGIKLFKTVQGKAANNENGPKRKLDEETNGTDIQVTNAPKQSKLSAFAFQKKT</sequence>
<evidence type="ECO:0000259" key="7">
    <source>
        <dbReference type="Pfam" id="PF20946"/>
    </source>
</evidence>
<gene>
    <name evidence="8" type="primary">HaOG204748</name>
    <name evidence="8" type="ORF">B5X24_HaOG204748</name>
</gene>
<feature type="domain" description="WDHD1/CFT4 helical bundle" evidence="7">
    <location>
        <begin position="522"/>
        <end position="583"/>
    </location>
</feature>
<evidence type="ECO:0008006" key="10">
    <source>
        <dbReference type="Google" id="ProtNLM"/>
    </source>
</evidence>
<evidence type="ECO:0000256" key="1">
    <source>
        <dbReference type="ARBA" id="ARBA00004123"/>
    </source>
</evidence>
<dbReference type="InterPro" id="IPR022100">
    <property type="entry name" value="WDHD1/CFT4_beta-prop_2nd"/>
</dbReference>
<dbReference type="PANTHER" id="PTHR19932:SF10">
    <property type="entry name" value="WD REPEAT AND HMG-BOX DNA-BINDING PROTEIN 1"/>
    <property type="match status" value="1"/>
</dbReference>
<keyword evidence="9" id="KW-1185">Reference proteome</keyword>
<dbReference type="GO" id="GO:0006261">
    <property type="term" value="P:DNA-templated DNA replication"/>
    <property type="evidence" value="ECO:0007669"/>
    <property type="project" value="TreeGrafter"/>
</dbReference>
<feature type="domain" description="WDHD1/CFT4 second beta-propeller" evidence="6">
    <location>
        <begin position="102"/>
        <end position="186"/>
    </location>
</feature>
<evidence type="ECO:0000256" key="5">
    <source>
        <dbReference type="SAM" id="MobiDB-lite"/>
    </source>
</evidence>
<evidence type="ECO:0000256" key="2">
    <source>
        <dbReference type="ARBA" id="ARBA00022574"/>
    </source>
</evidence>
<dbReference type="InterPro" id="IPR048591">
    <property type="entry name" value="WDHD1/CFT4_hel"/>
</dbReference>
<proteinExistence type="predicted"/>
<dbReference type="EMBL" id="KZ149960">
    <property type="protein sequence ID" value="PZC76381.1"/>
    <property type="molecule type" value="Genomic_DNA"/>
</dbReference>
<protein>
    <recommendedName>
        <fullName evidence="10">Minichromosome loss protein Mcl1 middle region domain-containing protein</fullName>
    </recommendedName>
</protein>
<dbReference type="AlphaFoldDB" id="A0A2W1BQ28"/>
<name>A0A2W1BQ28_HELAM</name>
<dbReference type="GO" id="GO:0000278">
    <property type="term" value="P:mitotic cell cycle"/>
    <property type="evidence" value="ECO:0007669"/>
    <property type="project" value="TreeGrafter"/>
</dbReference>
<dbReference type="GO" id="GO:0043596">
    <property type="term" value="C:nuclear replication fork"/>
    <property type="evidence" value="ECO:0007669"/>
    <property type="project" value="TreeGrafter"/>
</dbReference>
<dbReference type="PANTHER" id="PTHR19932">
    <property type="entry name" value="WD REPEAT AND HMG-BOX DNA BINDING PROTEIN"/>
    <property type="match status" value="1"/>
</dbReference>